<proteinExistence type="predicted"/>
<dbReference type="HOGENOM" id="CLU_160215_0_0_1"/>
<evidence type="ECO:0000313" key="2">
    <source>
        <dbReference type="EMBL" id="EFX77746.1"/>
    </source>
</evidence>
<protein>
    <submittedName>
        <fullName evidence="2">Uncharacterized protein</fullName>
    </submittedName>
</protein>
<feature type="chain" id="PRO_5003240548" evidence="1">
    <location>
        <begin position="22"/>
        <end position="132"/>
    </location>
</feature>
<keyword evidence="1" id="KW-0732">Signal</keyword>
<accession>E9GS01</accession>
<dbReference type="AlphaFoldDB" id="E9GS01"/>
<evidence type="ECO:0000256" key="1">
    <source>
        <dbReference type="SAM" id="SignalP"/>
    </source>
</evidence>
<keyword evidence="3" id="KW-1185">Reference proteome</keyword>
<dbReference type="InParanoid" id="E9GS01"/>
<gene>
    <name evidence="2" type="ORF">DAPPUDRAFT_225596</name>
</gene>
<organism evidence="2 3">
    <name type="scientific">Daphnia pulex</name>
    <name type="common">Water flea</name>
    <dbReference type="NCBI Taxonomy" id="6669"/>
    <lineage>
        <taxon>Eukaryota</taxon>
        <taxon>Metazoa</taxon>
        <taxon>Ecdysozoa</taxon>
        <taxon>Arthropoda</taxon>
        <taxon>Crustacea</taxon>
        <taxon>Branchiopoda</taxon>
        <taxon>Diplostraca</taxon>
        <taxon>Cladocera</taxon>
        <taxon>Anomopoda</taxon>
        <taxon>Daphniidae</taxon>
        <taxon>Daphnia</taxon>
    </lineage>
</organism>
<name>E9GS01_DAPPU</name>
<evidence type="ECO:0000313" key="3">
    <source>
        <dbReference type="Proteomes" id="UP000000305"/>
    </source>
</evidence>
<dbReference type="EMBL" id="GL732561">
    <property type="protein sequence ID" value="EFX77746.1"/>
    <property type="molecule type" value="Genomic_DNA"/>
</dbReference>
<reference evidence="2 3" key="1">
    <citation type="journal article" date="2011" name="Science">
        <title>The ecoresponsive genome of Daphnia pulex.</title>
        <authorList>
            <person name="Colbourne J.K."/>
            <person name="Pfrender M.E."/>
            <person name="Gilbert D."/>
            <person name="Thomas W.K."/>
            <person name="Tucker A."/>
            <person name="Oakley T.H."/>
            <person name="Tokishita S."/>
            <person name="Aerts A."/>
            <person name="Arnold G.J."/>
            <person name="Basu M.K."/>
            <person name="Bauer D.J."/>
            <person name="Caceres C.E."/>
            <person name="Carmel L."/>
            <person name="Casola C."/>
            <person name="Choi J.H."/>
            <person name="Detter J.C."/>
            <person name="Dong Q."/>
            <person name="Dusheyko S."/>
            <person name="Eads B.D."/>
            <person name="Frohlich T."/>
            <person name="Geiler-Samerotte K.A."/>
            <person name="Gerlach D."/>
            <person name="Hatcher P."/>
            <person name="Jogdeo S."/>
            <person name="Krijgsveld J."/>
            <person name="Kriventseva E.V."/>
            <person name="Kultz D."/>
            <person name="Laforsch C."/>
            <person name="Lindquist E."/>
            <person name="Lopez J."/>
            <person name="Manak J.R."/>
            <person name="Muller J."/>
            <person name="Pangilinan J."/>
            <person name="Patwardhan R.P."/>
            <person name="Pitluck S."/>
            <person name="Pritham E.J."/>
            <person name="Rechtsteiner A."/>
            <person name="Rho M."/>
            <person name="Rogozin I.B."/>
            <person name="Sakarya O."/>
            <person name="Salamov A."/>
            <person name="Schaack S."/>
            <person name="Shapiro H."/>
            <person name="Shiga Y."/>
            <person name="Skalitzky C."/>
            <person name="Smith Z."/>
            <person name="Souvorov A."/>
            <person name="Sung W."/>
            <person name="Tang Z."/>
            <person name="Tsuchiya D."/>
            <person name="Tu H."/>
            <person name="Vos H."/>
            <person name="Wang M."/>
            <person name="Wolf Y.I."/>
            <person name="Yamagata H."/>
            <person name="Yamada T."/>
            <person name="Ye Y."/>
            <person name="Shaw J.R."/>
            <person name="Andrews J."/>
            <person name="Crease T.J."/>
            <person name="Tang H."/>
            <person name="Lucas S.M."/>
            <person name="Robertson H.M."/>
            <person name="Bork P."/>
            <person name="Koonin E.V."/>
            <person name="Zdobnov E.M."/>
            <person name="Grigoriev I.V."/>
            <person name="Lynch M."/>
            <person name="Boore J.L."/>
        </authorList>
    </citation>
    <scope>NUCLEOTIDE SEQUENCE [LARGE SCALE GENOMIC DNA]</scope>
</reference>
<feature type="signal peptide" evidence="1">
    <location>
        <begin position="1"/>
        <end position="21"/>
    </location>
</feature>
<dbReference type="KEGG" id="dpx:DAPPUDRAFT_225596"/>
<sequence>MNTKVMMLMVLASVMIGSSFSAPQFLGRPGGLIGLRRPGGFGGGGFGNQGFGNQGFGNQGFGNQGFVPGFGGGNAAGIGNGAVIGNQAIGTGTGIANPGPGGFGIGLGVGAAVATPIGNFAIGDGQSISVGK</sequence>
<dbReference type="Proteomes" id="UP000000305">
    <property type="component" value="Unassembled WGS sequence"/>
</dbReference>